<keyword evidence="1" id="KW-0285">Flavoprotein</keyword>
<dbReference type="InterPro" id="IPR013785">
    <property type="entry name" value="Aldolase_TIM"/>
</dbReference>
<dbReference type="GO" id="GO:0010181">
    <property type="term" value="F:FMN binding"/>
    <property type="evidence" value="ECO:0007669"/>
    <property type="project" value="InterPro"/>
</dbReference>
<protein>
    <submittedName>
        <fullName evidence="4">NADH:flavin oxidoreductase/NADH oxidase family protein</fullName>
    </submittedName>
</protein>
<dbReference type="InterPro" id="IPR001155">
    <property type="entry name" value="OxRdtase_FMN_N"/>
</dbReference>
<keyword evidence="5" id="KW-1185">Reference proteome</keyword>
<comment type="caution">
    <text evidence="4">The sequence shown here is derived from an EMBL/GenBank/DDBJ whole genome shotgun (WGS) entry which is preliminary data.</text>
</comment>
<dbReference type="PANTHER" id="PTHR43656">
    <property type="entry name" value="BINDING OXIDOREDUCTASE, PUTATIVE (AFU_ORTHOLOGUE AFUA_2G08260)-RELATED"/>
    <property type="match status" value="1"/>
</dbReference>
<dbReference type="PANTHER" id="PTHR43656:SF2">
    <property type="entry name" value="BINDING OXIDOREDUCTASE, PUTATIVE (AFU_ORTHOLOGUE AFUA_2G08260)-RELATED"/>
    <property type="match status" value="1"/>
</dbReference>
<dbReference type="Pfam" id="PF00724">
    <property type="entry name" value="Oxidored_FMN"/>
    <property type="match status" value="1"/>
</dbReference>
<proteinExistence type="predicted"/>
<feature type="domain" description="NADH:flavin oxidoreductase/NADH oxidase N-terminal" evidence="3">
    <location>
        <begin position="17"/>
        <end position="332"/>
    </location>
</feature>
<reference evidence="4 5" key="1">
    <citation type="submission" date="2020-04" db="EMBL/GenBank/DDBJ databases">
        <title>Flammeovirgaceae bacterium KN852 isolated from deep sea.</title>
        <authorList>
            <person name="Zhang D.-C."/>
        </authorList>
    </citation>
    <scope>NUCLEOTIDE SEQUENCE [LARGE SCALE GENOMIC DNA]</scope>
    <source>
        <strain evidence="4 5">KN852</strain>
    </source>
</reference>
<dbReference type="AlphaFoldDB" id="A0A848J116"/>
<dbReference type="Proteomes" id="UP000559010">
    <property type="component" value="Unassembled WGS sequence"/>
</dbReference>
<evidence type="ECO:0000256" key="1">
    <source>
        <dbReference type="ARBA" id="ARBA00022630"/>
    </source>
</evidence>
<dbReference type="GO" id="GO:0016491">
    <property type="term" value="F:oxidoreductase activity"/>
    <property type="evidence" value="ECO:0007669"/>
    <property type="project" value="UniProtKB-KW"/>
</dbReference>
<dbReference type="CDD" id="cd04733">
    <property type="entry name" value="OYE_like_2_FMN"/>
    <property type="match status" value="1"/>
</dbReference>
<organism evidence="4 5">
    <name type="scientific">Marinigracilibium pacificum</name>
    <dbReference type="NCBI Taxonomy" id="2729599"/>
    <lineage>
        <taxon>Bacteria</taxon>
        <taxon>Pseudomonadati</taxon>
        <taxon>Bacteroidota</taxon>
        <taxon>Cytophagia</taxon>
        <taxon>Cytophagales</taxon>
        <taxon>Flammeovirgaceae</taxon>
        <taxon>Marinigracilibium</taxon>
    </lineage>
</organism>
<dbReference type="SUPFAM" id="SSF51395">
    <property type="entry name" value="FMN-linked oxidoreductases"/>
    <property type="match status" value="1"/>
</dbReference>
<dbReference type="Gene3D" id="3.20.20.70">
    <property type="entry name" value="Aldolase class I"/>
    <property type="match status" value="1"/>
</dbReference>
<evidence type="ECO:0000259" key="3">
    <source>
        <dbReference type="Pfam" id="PF00724"/>
    </source>
</evidence>
<dbReference type="RefSeq" id="WP_169681592.1">
    <property type="nucleotide sequence ID" value="NZ_JABBNU010000006.1"/>
</dbReference>
<keyword evidence="2" id="KW-0560">Oxidoreductase</keyword>
<sequence length="408" mass="45629">MKDIGLNSSLTLPCGAVLKNRLVKSAMTERISDSDFMPTKGHNKLYKKWAATGAGLLITGNVVIDRKHLESAGNVCLDTEEMIPALEKWVKAGTSNGNHLWVQISHSGRQTNIFNSKRPKAPSEVKLNKMGLFGKPRAMTEADIAEVIEGFVRAASIAKKAGFTGIQIHSAHGYLLSQFLSPITNKRQDRWGGSLENRSRLLRIIVEEVRKEVGSEYPISVKLNSSDFQRGGFSEEDSLEVVKMLNDLKIDLLEISGGTYEKLAFFLLNEEQKESTKKREAYFIDFAKKIQQINNVPLLVTGGFRSYDFCNEVLASGEIDLIGMGRPFITNLDEISDFLKGDVKVLDNMIIRTGIKNFEDGAEGGFYARQLIRISKGKPFKANLNSLYCSMFIVIHEFKKAVSNKFMW</sequence>
<evidence type="ECO:0000256" key="2">
    <source>
        <dbReference type="ARBA" id="ARBA00023002"/>
    </source>
</evidence>
<gene>
    <name evidence="4" type="ORF">HH304_11615</name>
</gene>
<evidence type="ECO:0000313" key="5">
    <source>
        <dbReference type="Proteomes" id="UP000559010"/>
    </source>
</evidence>
<evidence type="ECO:0000313" key="4">
    <source>
        <dbReference type="EMBL" id="NMM49048.1"/>
    </source>
</evidence>
<dbReference type="InterPro" id="IPR051799">
    <property type="entry name" value="NADH_flavin_oxidoreductase"/>
</dbReference>
<name>A0A848J116_9BACT</name>
<dbReference type="EMBL" id="JABBNU010000006">
    <property type="protein sequence ID" value="NMM49048.1"/>
    <property type="molecule type" value="Genomic_DNA"/>
</dbReference>
<accession>A0A848J116</accession>